<gene>
    <name evidence="1" type="ORF">ALC60_03040</name>
</gene>
<organism evidence="1 2">
    <name type="scientific">Mycetomoellerius zeteki</name>
    <dbReference type="NCBI Taxonomy" id="64791"/>
    <lineage>
        <taxon>Eukaryota</taxon>
        <taxon>Metazoa</taxon>
        <taxon>Ecdysozoa</taxon>
        <taxon>Arthropoda</taxon>
        <taxon>Hexapoda</taxon>
        <taxon>Insecta</taxon>
        <taxon>Pterygota</taxon>
        <taxon>Neoptera</taxon>
        <taxon>Endopterygota</taxon>
        <taxon>Hymenoptera</taxon>
        <taxon>Apocrita</taxon>
        <taxon>Aculeata</taxon>
        <taxon>Formicoidea</taxon>
        <taxon>Formicidae</taxon>
        <taxon>Myrmicinae</taxon>
        <taxon>Mycetomoellerius</taxon>
    </lineage>
</organism>
<dbReference type="AlphaFoldDB" id="A0A151XCF2"/>
<name>A0A151XCF2_9HYME</name>
<accession>A0A151XCF2</accession>
<feature type="non-terminal residue" evidence="1">
    <location>
        <position position="1"/>
    </location>
</feature>
<keyword evidence="2" id="KW-1185">Reference proteome</keyword>
<evidence type="ECO:0000313" key="1">
    <source>
        <dbReference type="EMBL" id="KYQ57990.1"/>
    </source>
</evidence>
<protein>
    <submittedName>
        <fullName evidence="1">Uncharacterized protein</fullName>
    </submittedName>
</protein>
<evidence type="ECO:0000313" key="2">
    <source>
        <dbReference type="Proteomes" id="UP000075809"/>
    </source>
</evidence>
<dbReference type="EMBL" id="KQ982314">
    <property type="protein sequence ID" value="KYQ57990.1"/>
    <property type="molecule type" value="Genomic_DNA"/>
</dbReference>
<sequence>RVLRASVVKIYNLENIRRGDDGDDDNGERLLTKIEVVVMTGIARDEALRGDA</sequence>
<reference evidence="1 2" key="1">
    <citation type="submission" date="2015-09" db="EMBL/GenBank/DDBJ databases">
        <title>Trachymyrmex zeteki WGS genome.</title>
        <authorList>
            <person name="Nygaard S."/>
            <person name="Hu H."/>
            <person name="Boomsma J."/>
            <person name="Zhang G."/>
        </authorList>
    </citation>
    <scope>NUCLEOTIDE SEQUENCE [LARGE SCALE GENOMIC DNA]</scope>
    <source>
        <strain evidence="1">Tzet28-1</strain>
        <tissue evidence="1">Whole body</tissue>
    </source>
</reference>
<proteinExistence type="predicted"/>
<dbReference type="Proteomes" id="UP000075809">
    <property type="component" value="Unassembled WGS sequence"/>
</dbReference>